<accession>A0ABQ0WY44</accession>
<dbReference type="EMBL" id="BJZK01000028">
    <property type="protein sequence ID" value="GEO72820.1"/>
    <property type="molecule type" value="Genomic_DNA"/>
</dbReference>
<proteinExistence type="predicted"/>
<protein>
    <submittedName>
        <fullName evidence="1">Uncharacterized protein</fullName>
    </submittedName>
</protein>
<dbReference type="RefSeq" id="WP_057730210.1">
    <property type="nucleotide sequence ID" value="NZ_BJZK01000028.1"/>
</dbReference>
<comment type="caution">
    <text evidence="1">The sequence shown here is derived from an EMBL/GenBank/DDBJ whole genome shotgun (WGS) entry which is preliminary data.</text>
</comment>
<sequence>MAKKFVTSHDILLDDENATLIPGMINDPSMVADADGNKYMRGGTLLTADKEFDLNNDGSVVLVPTTDATVAQGILRQDYNILDGPVPASIIISGTINRHQMDEDTQKVYTSELKKALKAVLPKISVVDRY</sequence>
<name>A0ABQ0WY44_9LACO</name>
<keyword evidence="2" id="KW-1185">Reference proteome</keyword>
<reference evidence="1 2" key="1">
    <citation type="submission" date="2019-07" db="EMBL/GenBank/DDBJ databases">
        <title>Whole genome shotgun sequence of Lactobacillus zymae NBRC 107157.</title>
        <authorList>
            <person name="Hosoyama A."/>
            <person name="Uohara A."/>
            <person name="Ohji S."/>
            <person name="Ichikawa N."/>
        </authorList>
    </citation>
    <scope>NUCLEOTIDE SEQUENCE [LARGE SCALE GENOMIC DNA]</scope>
    <source>
        <strain evidence="1 2">NBRC 107157</strain>
    </source>
</reference>
<evidence type="ECO:0000313" key="2">
    <source>
        <dbReference type="Proteomes" id="UP000321794"/>
    </source>
</evidence>
<dbReference type="Proteomes" id="UP000321794">
    <property type="component" value="Unassembled WGS sequence"/>
</dbReference>
<gene>
    <name evidence="1" type="ORF">LZY01_19880</name>
</gene>
<evidence type="ECO:0000313" key="1">
    <source>
        <dbReference type="EMBL" id="GEO72820.1"/>
    </source>
</evidence>
<organism evidence="1 2">
    <name type="scientific">Levilactobacillus zymae</name>
    <dbReference type="NCBI Taxonomy" id="267363"/>
    <lineage>
        <taxon>Bacteria</taxon>
        <taxon>Bacillati</taxon>
        <taxon>Bacillota</taxon>
        <taxon>Bacilli</taxon>
        <taxon>Lactobacillales</taxon>
        <taxon>Lactobacillaceae</taxon>
        <taxon>Levilactobacillus</taxon>
    </lineage>
</organism>